<feature type="compositionally biased region" description="Basic and acidic residues" evidence="1">
    <location>
        <begin position="184"/>
        <end position="196"/>
    </location>
</feature>
<dbReference type="EMBL" id="PJKA01000003">
    <property type="protein sequence ID" value="PNC19856.1"/>
    <property type="molecule type" value="Genomic_DNA"/>
</dbReference>
<dbReference type="Proteomes" id="UP000236000">
    <property type="component" value="Unassembled WGS sequence"/>
</dbReference>
<evidence type="ECO:0000313" key="3">
    <source>
        <dbReference type="EMBL" id="PNC19856.1"/>
    </source>
</evidence>
<evidence type="ECO:0000313" key="4">
    <source>
        <dbReference type="Proteomes" id="UP000236000"/>
    </source>
</evidence>
<organism evidence="3 4">
    <name type="scientific">Akkermansia muciniphila</name>
    <dbReference type="NCBI Taxonomy" id="239935"/>
    <lineage>
        <taxon>Bacteria</taxon>
        <taxon>Pseudomonadati</taxon>
        <taxon>Verrucomicrobiota</taxon>
        <taxon>Verrucomicrobiia</taxon>
        <taxon>Verrucomicrobiales</taxon>
        <taxon>Akkermansiaceae</taxon>
        <taxon>Akkermansia</taxon>
    </lineage>
</organism>
<evidence type="ECO:0000256" key="2">
    <source>
        <dbReference type="SAM" id="SignalP"/>
    </source>
</evidence>
<sequence length="220" mass="25172">MTRAISLLFAGAICSSSVFAEEGKEELPANGIQAEGAFLLVGRRNTLRELEHRLRLFTDKYPHAVRIRMKPAFPGPLFLFELPAFQSWRFQQPEDQLYEIQEIPEYVRFPVILFRTGTWMAGRFHPLGRDQEMYDSLKAIKGGKKKCLMVYLPPDVFMETVRDRLSRLGTLVQNRVLLAPYQPEPRRQEPVPRPEHPVNLLPASAGQGAPTPEKTGREFP</sequence>
<feature type="chain" id="PRO_5014925383" evidence="2">
    <location>
        <begin position="21"/>
        <end position="220"/>
    </location>
</feature>
<feature type="region of interest" description="Disordered" evidence="1">
    <location>
        <begin position="182"/>
        <end position="220"/>
    </location>
</feature>
<accession>A0A2N8HGH1</accession>
<keyword evidence="2" id="KW-0732">Signal</keyword>
<gene>
    <name evidence="3" type="ORF">CXU22_02260</name>
</gene>
<dbReference type="AlphaFoldDB" id="A0A2N8HGH1"/>
<reference evidence="3 4" key="1">
    <citation type="journal article" date="2017" name="BMC Genomics">
        <title>Genome sequencing of 39 Akkermansia muciniphila isolates reveals its population structure, genomic and functional diverisity, and global distribution in mammalian gut microbiotas.</title>
        <authorList>
            <person name="Guo X."/>
            <person name="Li S."/>
            <person name="Zhang J."/>
            <person name="Wu F."/>
            <person name="Li X."/>
            <person name="Wu D."/>
            <person name="Zhang M."/>
            <person name="Ou Z."/>
            <person name="Jie Z."/>
            <person name="Yan Q."/>
            <person name="Li P."/>
            <person name="Yi J."/>
            <person name="Peng Y."/>
        </authorList>
    </citation>
    <scope>NUCLEOTIDE SEQUENCE [LARGE SCALE GENOMIC DNA]</scope>
    <source>
        <strain evidence="3 4">GP24</strain>
    </source>
</reference>
<protein>
    <submittedName>
        <fullName evidence="3">Uncharacterized protein</fullName>
    </submittedName>
</protein>
<dbReference type="OrthoDB" id="9873215at2"/>
<evidence type="ECO:0000256" key="1">
    <source>
        <dbReference type="SAM" id="MobiDB-lite"/>
    </source>
</evidence>
<name>A0A2N8HGH1_9BACT</name>
<comment type="caution">
    <text evidence="3">The sequence shown here is derived from an EMBL/GenBank/DDBJ whole genome shotgun (WGS) entry which is preliminary data.</text>
</comment>
<feature type="signal peptide" evidence="2">
    <location>
        <begin position="1"/>
        <end position="20"/>
    </location>
</feature>
<dbReference type="RefSeq" id="WP_102712125.1">
    <property type="nucleotide sequence ID" value="NZ_PJKA01000003.1"/>
</dbReference>
<proteinExistence type="predicted"/>